<evidence type="ECO:0000313" key="2">
    <source>
        <dbReference type="Proteomes" id="UP000772618"/>
    </source>
</evidence>
<proteinExistence type="predicted"/>
<protein>
    <recommendedName>
        <fullName evidence="3">Transcriptional regulator, AbiEi antitoxin, Type IV TA system</fullName>
    </recommendedName>
</protein>
<keyword evidence="2" id="KW-1185">Reference proteome</keyword>
<evidence type="ECO:0008006" key="3">
    <source>
        <dbReference type="Google" id="ProtNLM"/>
    </source>
</evidence>
<organism evidence="1 2">
    <name type="scientific">Chryseosolibacter indicus</name>
    <dbReference type="NCBI Taxonomy" id="2782351"/>
    <lineage>
        <taxon>Bacteria</taxon>
        <taxon>Pseudomonadati</taxon>
        <taxon>Bacteroidota</taxon>
        <taxon>Cytophagia</taxon>
        <taxon>Cytophagales</taxon>
        <taxon>Chryseotaleaceae</taxon>
        <taxon>Chryseosolibacter</taxon>
    </lineage>
</organism>
<sequence>MINLLLYSIFTITDKSISRNYRWNYTMSSIAEMISKKVENMPAGSVFDYARLGIASDQFVTAAQSLSRLTRKGIISRLSKGKYYKPQQSKFGNSRPKESAFVDALTVRQNKRIGYLTGLSVYNQLGLTSQVSNTLVIATANPLQPKKLEGYNVKYVRRNVSFLDDDIPLLQLLDALRDIKSIPDSNPDDSLKILKARIADLSKAKKKRLIALALSFNPGTRALLGALIEKYFPEVSALKLKQSINRLSIFEAGVSTELLPNKPSWNLI</sequence>
<dbReference type="InterPro" id="IPR045738">
    <property type="entry name" value="DUF6088"/>
</dbReference>
<dbReference type="EMBL" id="JAHESD010000051">
    <property type="protein sequence ID" value="MBT1705278.1"/>
    <property type="molecule type" value="Genomic_DNA"/>
</dbReference>
<gene>
    <name evidence="1" type="ORF">KK060_18435</name>
</gene>
<evidence type="ECO:0000313" key="1">
    <source>
        <dbReference type="EMBL" id="MBT1705278.1"/>
    </source>
</evidence>
<dbReference type="Pfam" id="PF19570">
    <property type="entry name" value="DUF6088"/>
    <property type="match status" value="1"/>
</dbReference>
<accession>A0ABS5VW50</accession>
<dbReference type="RefSeq" id="WP_254155233.1">
    <property type="nucleotide sequence ID" value="NZ_JAHESD010000051.1"/>
</dbReference>
<comment type="caution">
    <text evidence="1">The sequence shown here is derived from an EMBL/GenBank/DDBJ whole genome shotgun (WGS) entry which is preliminary data.</text>
</comment>
<reference evidence="1 2" key="1">
    <citation type="submission" date="2021-05" db="EMBL/GenBank/DDBJ databases">
        <title>A Polyphasic approach of four new species of the genus Ohtaekwangia: Ohtaekwangia histidinii sp. nov., Ohtaekwangia cretensis sp. nov., Ohtaekwangia indiensis sp. nov., Ohtaekwangia reichenbachii sp. nov. from diverse environment.</title>
        <authorList>
            <person name="Octaviana S."/>
        </authorList>
    </citation>
    <scope>NUCLEOTIDE SEQUENCE [LARGE SCALE GENOMIC DNA]</scope>
    <source>
        <strain evidence="1 2">PWU20</strain>
    </source>
</reference>
<dbReference type="Proteomes" id="UP000772618">
    <property type="component" value="Unassembled WGS sequence"/>
</dbReference>
<name>A0ABS5VW50_9BACT</name>